<proteinExistence type="predicted"/>
<evidence type="ECO:0000313" key="1">
    <source>
        <dbReference type="EMBL" id="KNZ50977.1"/>
    </source>
</evidence>
<organism evidence="1 2">
    <name type="scientific">Puccinia sorghi</name>
    <dbReference type="NCBI Taxonomy" id="27349"/>
    <lineage>
        <taxon>Eukaryota</taxon>
        <taxon>Fungi</taxon>
        <taxon>Dikarya</taxon>
        <taxon>Basidiomycota</taxon>
        <taxon>Pucciniomycotina</taxon>
        <taxon>Pucciniomycetes</taxon>
        <taxon>Pucciniales</taxon>
        <taxon>Pucciniaceae</taxon>
        <taxon>Puccinia</taxon>
    </lineage>
</organism>
<reference evidence="1 2" key="1">
    <citation type="submission" date="2015-08" db="EMBL/GenBank/DDBJ databases">
        <title>Next Generation Sequencing and Analysis of the Genome of Puccinia sorghi L Schw, the Causal Agent of Maize Common Rust.</title>
        <authorList>
            <person name="Rochi L."/>
            <person name="Burguener G."/>
            <person name="Darino M."/>
            <person name="Turjanski A."/>
            <person name="Kreff E."/>
            <person name="Dieguez M.J."/>
            <person name="Sacco F."/>
        </authorList>
    </citation>
    <scope>NUCLEOTIDE SEQUENCE [LARGE SCALE GENOMIC DNA]</scope>
    <source>
        <strain evidence="1 2">RO10H11247</strain>
    </source>
</reference>
<gene>
    <name evidence="1" type="ORF">VP01_4148g2</name>
</gene>
<protein>
    <submittedName>
        <fullName evidence="1">Uncharacterized protein</fullName>
    </submittedName>
</protein>
<dbReference type="AlphaFoldDB" id="A0A0L6URW8"/>
<evidence type="ECO:0000313" key="2">
    <source>
        <dbReference type="Proteomes" id="UP000037035"/>
    </source>
</evidence>
<dbReference type="EMBL" id="LAVV01009222">
    <property type="protein sequence ID" value="KNZ50977.1"/>
    <property type="molecule type" value="Genomic_DNA"/>
</dbReference>
<sequence length="97" mass="10811">MVIAKPQPFDGTRGSAAKEFIGKIGLHAVTYPKQFPTDASKVVFSVSFMRNYAETCLSRTWAKSSTRNQWSLMTSSTISDSAKILPKFTTPIHYQYG</sequence>
<keyword evidence="2" id="KW-1185">Reference proteome</keyword>
<dbReference type="OrthoDB" id="4847360at2759"/>
<dbReference type="Proteomes" id="UP000037035">
    <property type="component" value="Unassembled WGS sequence"/>
</dbReference>
<dbReference type="VEuPathDB" id="FungiDB:VP01_4148g2"/>
<accession>A0A0L6URW8</accession>
<comment type="caution">
    <text evidence="1">The sequence shown here is derived from an EMBL/GenBank/DDBJ whole genome shotgun (WGS) entry which is preliminary data.</text>
</comment>
<name>A0A0L6URW8_9BASI</name>